<reference evidence="2" key="1">
    <citation type="journal article" date="2014" name="Int. J. Syst. Evol. Microbiol.">
        <title>Complete genome of a new Firmicutes species belonging to the dominant human colonic microbiota ('Ruminococcus bicirculans') reveals two chromosomes and a selective capacity to utilize plant glucans.</title>
        <authorList>
            <consortium name="NISC Comparative Sequencing Program"/>
            <person name="Wegmann U."/>
            <person name="Louis P."/>
            <person name="Goesmann A."/>
            <person name="Henrissat B."/>
            <person name="Duncan S.H."/>
            <person name="Flint H.J."/>
        </authorList>
    </citation>
    <scope>NUCLEOTIDE SEQUENCE</scope>
    <source>
        <strain evidence="2">NBRC 103855</strain>
    </source>
</reference>
<evidence type="ECO:0000313" key="2">
    <source>
        <dbReference type="EMBL" id="GLQ10643.1"/>
    </source>
</evidence>
<sequence length="97" mass="9988">MAQALKWLGPLSGHVVTSHGNAVSCHRIEISEASHPIPDQAGLAAAGRILAHLKGLTEDDLVIALISGGGSALLPGPASPLTLFDEQEIYRALSCLA</sequence>
<organism evidence="2 3">
    <name type="scientific">Devosia yakushimensis</name>
    <dbReference type="NCBI Taxonomy" id="470028"/>
    <lineage>
        <taxon>Bacteria</taxon>
        <taxon>Pseudomonadati</taxon>
        <taxon>Pseudomonadota</taxon>
        <taxon>Alphaproteobacteria</taxon>
        <taxon>Hyphomicrobiales</taxon>
        <taxon>Devosiaceae</taxon>
        <taxon>Devosia</taxon>
    </lineage>
</organism>
<dbReference type="InterPro" id="IPR039760">
    <property type="entry name" value="MOFRL_protein"/>
</dbReference>
<dbReference type="Proteomes" id="UP001161406">
    <property type="component" value="Unassembled WGS sequence"/>
</dbReference>
<dbReference type="InterPro" id="IPR025286">
    <property type="entry name" value="MOFRL_assoc_dom"/>
</dbReference>
<reference evidence="2" key="2">
    <citation type="submission" date="2023-01" db="EMBL/GenBank/DDBJ databases">
        <title>Draft genome sequence of Devosia yakushimensis strain NBRC 103855.</title>
        <authorList>
            <person name="Sun Q."/>
            <person name="Mori K."/>
        </authorList>
    </citation>
    <scope>NUCLEOTIDE SEQUENCE</scope>
    <source>
        <strain evidence="2">NBRC 103855</strain>
    </source>
</reference>
<gene>
    <name evidence="2" type="ORF">GCM10007913_25750</name>
</gene>
<proteinExistence type="predicted"/>
<dbReference type="PANTHER" id="PTHR12227:SF0">
    <property type="entry name" value="GLYCERATE KINASE"/>
    <property type="match status" value="1"/>
</dbReference>
<dbReference type="EMBL" id="BSNG01000001">
    <property type="protein sequence ID" value="GLQ10643.1"/>
    <property type="molecule type" value="Genomic_DNA"/>
</dbReference>
<evidence type="ECO:0000259" key="1">
    <source>
        <dbReference type="Pfam" id="PF13660"/>
    </source>
</evidence>
<keyword evidence="3" id="KW-1185">Reference proteome</keyword>
<dbReference type="SUPFAM" id="SSF82544">
    <property type="entry name" value="GckA/TtuD-like"/>
    <property type="match status" value="1"/>
</dbReference>
<dbReference type="InterPro" id="IPR038614">
    <property type="entry name" value="GK_N_sf"/>
</dbReference>
<dbReference type="Gene3D" id="3.40.50.10180">
    <property type="entry name" value="Glycerate kinase, MOFRL-like N-terminal domain"/>
    <property type="match status" value="1"/>
</dbReference>
<name>A0ABQ5UF10_9HYPH</name>
<dbReference type="PANTHER" id="PTHR12227">
    <property type="entry name" value="GLYCERATE KINASE"/>
    <property type="match status" value="1"/>
</dbReference>
<protein>
    <recommendedName>
        <fullName evidence="1">MOFRL-associated domain-containing protein</fullName>
    </recommendedName>
</protein>
<dbReference type="Pfam" id="PF13660">
    <property type="entry name" value="DUF4147"/>
    <property type="match status" value="1"/>
</dbReference>
<comment type="caution">
    <text evidence="2">The sequence shown here is derived from an EMBL/GenBank/DDBJ whole genome shotgun (WGS) entry which is preliminary data.</text>
</comment>
<feature type="domain" description="MOFRL-associated" evidence="1">
    <location>
        <begin position="1"/>
        <end position="93"/>
    </location>
</feature>
<accession>A0ABQ5UF10</accession>
<evidence type="ECO:0000313" key="3">
    <source>
        <dbReference type="Proteomes" id="UP001161406"/>
    </source>
</evidence>